<dbReference type="Proteomes" id="UP000000214">
    <property type="component" value="Chromosome"/>
</dbReference>
<protein>
    <submittedName>
        <fullName evidence="2">3-carboxymuconate cyclase</fullName>
    </submittedName>
</protein>
<organism evidence="2 3">
    <name type="scientific">Acidipropionibacterium acidipropionici (strain ATCC 4875 / DSM 20272 / JCM 6432 / NBRC 12425 / NCIMB 8070 / 4)</name>
    <name type="common">Propionibacterium acidipropionici</name>
    <dbReference type="NCBI Taxonomy" id="1171373"/>
    <lineage>
        <taxon>Bacteria</taxon>
        <taxon>Bacillati</taxon>
        <taxon>Actinomycetota</taxon>
        <taxon>Actinomycetes</taxon>
        <taxon>Propionibacteriales</taxon>
        <taxon>Propionibacteriaceae</taxon>
        <taxon>Acidipropionibacterium</taxon>
    </lineage>
</organism>
<dbReference type="InterPro" id="IPR050282">
    <property type="entry name" value="Cycloisomerase_2"/>
</dbReference>
<dbReference type="HOGENOM" id="CLU_038716_3_3_11"/>
<proteinExistence type="inferred from homology"/>
<dbReference type="EMBL" id="CP003493">
    <property type="protein sequence ID" value="AFV90001.1"/>
    <property type="molecule type" value="Genomic_DNA"/>
</dbReference>
<dbReference type="PANTHER" id="PTHR30344:SF1">
    <property type="entry name" value="6-PHOSPHOGLUCONOLACTONASE"/>
    <property type="match status" value="1"/>
</dbReference>
<dbReference type="PANTHER" id="PTHR30344">
    <property type="entry name" value="6-PHOSPHOGLUCONOLACTONASE-RELATED"/>
    <property type="match status" value="1"/>
</dbReference>
<dbReference type="AlphaFoldDB" id="K7RUC4"/>
<evidence type="ECO:0000313" key="2">
    <source>
        <dbReference type="EMBL" id="AFV90001.1"/>
    </source>
</evidence>
<comment type="similarity">
    <text evidence="1">Belongs to the cycloisomerase 2 family.</text>
</comment>
<gene>
    <name evidence="2" type="ordered locus">PACID_22160</name>
</gene>
<dbReference type="Gene3D" id="2.130.10.10">
    <property type="entry name" value="YVTN repeat-like/Quinoprotein amine dehydrogenase"/>
    <property type="match status" value="1"/>
</dbReference>
<dbReference type="InterPro" id="IPR011048">
    <property type="entry name" value="Haem_d1_sf"/>
</dbReference>
<dbReference type="Pfam" id="PF10282">
    <property type="entry name" value="Lactonase"/>
    <property type="match status" value="1"/>
</dbReference>
<dbReference type="SUPFAM" id="SSF51004">
    <property type="entry name" value="C-terminal (heme d1) domain of cytochrome cd1-nitrite reductase"/>
    <property type="match status" value="1"/>
</dbReference>
<dbReference type="GO" id="GO:0017057">
    <property type="term" value="F:6-phosphogluconolactonase activity"/>
    <property type="evidence" value="ECO:0007669"/>
    <property type="project" value="TreeGrafter"/>
</dbReference>
<reference evidence="2 3" key="1">
    <citation type="journal article" date="2012" name="BMC Genomics">
        <title>The genome sequence of Propionibacterium acidipropionici provides insights into its biotechnological and industrial potential.</title>
        <authorList>
            <person name="Parizzi L.P."/>
            <person name="Grassi M.C."/>
            <person name="Llerena L.A."/>
            <person name="Carazzolle M.F."/>
            <person name="Queiroz V.L."/>
            <person name="Lunardi I."/>
            <person name="Zeidler A.F."/>
            <person name="Teixeira P.J."/>
            <person name="Mieczkowski P."/>
            <person name="Rincones J."/>
            <person name="Pereira G.A."/>
        </authorList>
    </citation>
    <scope>NUCLEOTIDE SEQUENCE [LARGE SCALE GENOMIC DNA]</scope>
    <source>
        <strain evidence="3">ATCC 4875 / DSM 20272 / JCM 6432 / NBRC 12425 / NCIMB 8070</strain>
    </source>
</reference>
<evidence type="ECO:0000256" key="1">
    <source>
        <dbReference type="ARBA" id="ARBA00005564"/>
    </source>
</evidence>
<dbReference type="GeneID" id="88085494"/>
<dbReference type="RefSeq" id="WP_015070900.1">
    <property type="nucleotide sequence ID" value="NC_019395.1"/>
</dbReference>
<dbReference type="InterPro" id="IPR015943">
    <property type="entry name" value="WD40/YVTN_repeat-like_dom_sf"/>
</dbReference>
<dbReference type="KEGG" id="pbo:PACID_22160"/>
<dbReference type="InterPro" id="IPR019405">
    <property type="entry name" value="Lactonase_7-beta_prop"/>
</dbReference>
<dbReference type="STRING" id="1171373.PACID_22160"/>
<evidence type="ECO:0000313" key="3">
    <source>
        <dbReference type="Proteomes" id="UP000000214"/>
    </source>
</evidence>
<sequence>MTSRPIPVLASGYTTDSGPGGLTTWLVATGEEPTTAEVTGELVLGDASWVTPTPSGLAVIGERDAHLWLVDPSRLSITADLDLGGGLPCHAALDPSGRLLAIAHYGSGEVSMIELDRWGDGPQQAARIRFEGHGPVTGRQESAHSHQVTWLDRTHLAVTDLGADLIRILKFGPAGLEQIGVIETPHGFGPRHLVLTTRGTRQVLVVDGELSGEVLIFTRAAGDDVWAKDWHPRTPVPASAHGRSQPSGLIPTGGGDLLVANRMLGTVSVLTGLDALTTWSGNVSVSEEFDCSGANPRDITSDGDRVWVAQQDDGVVVGMVRTPDGWRADVRLDRPGATHVLLGTA</sequence>
<dbReference type="eggNOG" id="COG2706">
    <property type="taxonomic scope" value="Bacteria"/>
</dbReference>
<dbReference type="PATRIC" id="fig|1171373.8.peg.2193"/>
<accession>K7RUC4</accession>
<name>K7RUC4_ACIA4</name>